<evidence type="ECO:0000256" key="4">
    <source>
        <dbReference type="ARBA" id="ARBA00022980"/>
    </source>
</evidence>
<dbReference type="InterPro" id="IPR019189">
    <property type="entry name" value="Ribosomal_mL41"/>
</dbReference>
<dbReference type="Proteomes" id="UP001652620">
    <property type="component" value="Chromosome 3"/>
</dbReference>
<comment type="subcellular location">
    <subcellularLocation>
        <location evidence="1">Mitochondrion</location>
    </subcellularLocation>
</comment>
<protein>
    <submittedName>
        <fullName evidence="7 9">39S ribosomal protein L41, mitochondrial</fullName>
    </submittedName>
</protein>
<dbReference type="GO" id="GO:0006412">
    <property type="term" value="P:translation"/>
    <property type="evidence" value="ECO:0007669"/>
    <property type="project" value="TreeGrafter"/>
</dbReference>
<dbReference type="GeneID" id="105226662"/>
<reference evidence="9" key="2">
    <citation type="submission" date="2025-04" db="UniProtKB">
        <authorList>
            <consortium name="RefSeq"/>
        </authorList>
    </citation>
    <scope>IDENTIFICATION</scope>
    <source>
        <strain evidence="9">Punador</strain>
    </source>
</reference>
<keyword evidence="5" id="KW-0496">Mitochondrion</keyword>
<keyword evidence="8" id="KW-1185">Reference proteome</keyword>
<keyword evidence="6" id="KW-0687">Ribonucleoprotein</keyword>
<dbReference type="PANTHER" id="PTHR21338:SF0">
    <property type="entry name" value="LARGE RIBOSOMAL SUBUNIT PROTEIN ML41"/>
    <property type="match status" value="1"/>
</dbReference>
<gene>
    <name evidence="7" type="primary">RM41</name>
    <name evidence="9" type="synonym">LOC105226662</name>
</gene>
<reference evidence="7" key="1">
    <citation type="journal article" date="2014" name="BMC Genomics">
        <title>Characterizing the developmental transcriptome of the oriental fruit fly, Bactrocera dorsalis (Diptera: Tephritidae) through comparative genomic analysis with Drosophila melanogaster utilizing modENCODE datasets.</title>
        <authorList>
            <person name="Geib S.M."/>
            <person name="Calla B."/>
            <person name="Hall B."/>
            <person name="Hou S."/>
            <person name="Manoukis N.C."/>
        </authorList>
    </citation>
    <scope>NUCLEOTIDE SEQUENCE</scope>
    <source>
        <strain evidence="7">Punador</strain>
    </source>
</reference>
<comment type="similarity">
    <text evidence="2">Belongs to the mitochondrion-specific ribosomal protein mL41 family.</text>
</comment>
<dbReference type="AlphaFoldDB" id="A0A034VA42"/>
<dbReference type="PANTHER" id="PTHR21338">
    <property type="entry name" value="MITOCHONDRIAL RIBOSOMAL PROTEIN L41"/>
    <property type="match status" value="1"/>
</dbReference>
<evidence type="ECO:0000256" key="1">
    <source>
        <dbReference type="ARBA" id="ARBA00004173"/>
    </source>
</evidence>
<evidence type="ECO:0000256" key="3">
    <source>
        <dbReference type="ARBA" id="ARBA00022946"/>
    </source>
</evidence>
<dbReference type="EMBL" id="GAKP01019573">
    <property type="protein sequence ID" value="JAC39379.1"/>
    <property type="molecule type" value="Transcribed_RNA"/>
</dbReference>
<evidence type="ECO:0000256" key="6">
    <source>
        <dbReference type="ARBA" id="ARBA00023274"/>
    </source>
</evidence>
<sequence length="168" mass="18810">MQNCTKLIRIMPVIGKSSRGISTTTPLDGKRNFRKFQVPNKRGTRSVKEAQKTLANPPVPIDKRGVRDTGVMVDGRFVEIPERIPELIVPDLTDCKLKPYVSYKAPEVIQSEFTSLDLFNAVYSKKIIEDFKEGKLNDDGSPVTPSKDEQLTADEALIRARKTGSDIF</sequence>
<evidence type="ECO:0000313" key="8">
    <source>
        <dbReference type="Proteomes" id="UP001652620"/>
    </source>
</evidence>
<dbReference type="KEGG" id="bdr:105226662"/>
<evidence type="ECO:0000313" key="7">
    <source>
        <dbReference type="EMBL" id="JAC39379.1"/>
    </source>
</evidence>
<keyword evidence="3" id="KW-0809">Transit peptide</keyword>
<dbReference type="CTD" id="64975"/>
<dbReference type="EMBL" id="GAKP01019574">
    <property type="protein sequence ID" value="JAC39378.1"/>
    <property type="molecule type" value="Transcribed_RNA"/>
</dbReference>
<keyword evidence="4 7" id="KW-0689">Ribosomal protein</keyword>
<accession>A0A034VA42</accession>
<name>A0A034VA42_BACDO</name>
<organism evidence="7">
    <name type="scientific">Bactrocera dorsalis</name>
    <name type="common">Oriental fruit fly</name>
    <name type="synonym">Dacus dorsalis</name>
    <dbReference type="NCBI Taxonomy" id="27457"/>
    <lineage>
        <taxon>Eukaryota</taxon>
        <taxon>Metazoa</taxon>
        <taxon>Ecdysozoa</taxon>
        <taxon>Arthropoda</taxon>
        <taxon>Hexapoda</taxon>
        <taxon>Insecta</taxon>
        <taxon>Pterygota</taxon>
        <taxon>Neoptera</taxon>
        <taxon>Endopterygota</taxon>
        <taxon>Diptera</taxon>
        <taxon>Brachycera</taxon>
        <taxon>Muscomorpha</taxon>
        <taxon>Tephritoidea</taxon>
        <taxon>Tephritidae</taxon>
        <taxon>Bactrocera</taxon>
        <taxon>Bactrocera</taxon>
    </lineage>
</organism>
<dbReference type="Pfam" id="PF09809">
    <property type="entry name" value="MRP-L27"/>
    <property type="match status" value="1"/>
</dbReference>
<proteinExistence type="inferred from homology"/>
<dbReference type="RefSeq" id="XP_011203957.1">
    <property type="nucleotide sequence ID" value="XM_011205655.3"/>
</dbReference>
<dbReference type="GO" id="GO:0003735">
    <property type="term" value="F:structural constituent of ribosome"/>
    <property type="evidence" value="ECO:0007669"/>
    <property type="project" value="InterPro"/>
</dbReference>
<evidence type="ECO:0000256" key="5">
    <source>
        <dbReference type="ARBA" id="ARBA00023128"/>
    </source>
</evidence>
<evidence type="ECO:0000313" key="9">
    <source>
        <dbReference type="RefSeq" id="XP_011203957.1"/>
    </source>
</evidence>
<dbReference type="OMA" id="CQQRTIS"/>
<evidence type="ECO:0000256" key="2">
    <source>
        <dbReference type="ARBA" id="ARBA00010152"/>
    </source>
</evidence>
<dbReference type="GO" id="GO:0005762">
    <property type="term" value="C:mitochondrial large ribosomal subunit"/>
    <property type="evidence" value="ECO:0007669"/>
    <property type="project" value="InterPro"/>
</dbReference>
<dbReference type="OrthoDB" id="408933at2759"/>